<name>A0AAE1DMP6_9GAST</name>
<keyword evidence="2" id="KW-1185">Reference proteome</keyword>
<reference evidence="1" key="1">
    <citation type="journal article" date="2023" name="G3 (Bethesda)">
        <title>A reference genome for the long-term kleptoplast-retaining sea slug Elysia crispata morphotype clarki.</title>
        <authorList>
            <person name="Eastman K.E."/>
            <person name="Pendleton A.L."/>
            <person name="Shaikh M.A."/>
            <person name="Suttiyut T."/>
            <person name="Ogas R."/>
            <person name="Tomko P."/>
            <person name="Gavelis G."/>
            <person name="Widhalm J.R."/>
            <person name="Wisecaver J.H."/>
        </authorList>
    </citation>
    <scope>NUCLEOTIDE SEQUENCE</scope>
    <source>
        <strain evidence="1">ECLA1</strain>
    </source>
</reference>
<dbReference type="EMBL" id="JAWDGP010003357">
    <property type="protein sequence ID" value="KAK3775063.1"/>
    <property type="molecule type" value="Genomic_DNA"/>
</dbReference>
<dbReference type="AlphaFoldDB" id="A0AAE1DMP6"/>
<comment type="caution">
    <text evidence="1">The sequence shown here is derived from an EMBL/GenBank/DDBJ whole genome shotgun (WGS) entry which is preliminary data.</text>
</comment>
<proteinExistence type="predicted"/>
<dbReference type="Proteomes" id="UP001283361">
    <property type="component" value="Unassembled WGS sequence"/>
</dbReference>
<sequence length="155" mass="17720">MGGPLLRVSHGRRWAQAKTLKRFYRLRLALAGGITSLAGDLHPTECRRCYQLEPHWRRLEYRVQCKVDPVLDQLDLHPVRSFFTPSDLVLEFTPGVTKLQTLAVADQDDQWQVSSFDSSRYHLFLSISEAGHGRQVSASKCSYVDILLPHCRQLS</sequence>
<accession>A0AAE1DMP6</accession>
<organism evidence="1 2">
    <name type="scientific">Elysia crispata</name>
    <name type="common">lettuce slug</name>
    <dbReference type="NCBI Taxonomy" id="231223"/>
    <lineage>
        <taxon>Eukaryota</taxon>
        <taxon>Metazoa</taxon>
        <taxon>Spiralia</taxon>
        <taxon>Lophotrochozoa</taxon>
        <taxon>Mollusca</taxon>
        <taxon>Gastropoda</taxon>
        <taxon>Heterobranchia</taxon>
        <taxon>Euthyneura</taxon>
        <taxon>Panpulmonata</taxon>
        <taxon>Sacoglossa</taxon>
        <taxon>Placobranchoidea</taxon>
        <taxon>Plakobranchidae</taxon>
        <taxon>Elysia</taxon>
    </lineage>
</organism>
<evidence type="ECO:0000313" key="1">
    <source>
        <dbReference type="EMBL" id="KAK3775063.1"/>
    </source>
</evidence>
<evidence type="ECO:0000313" key="2">
    <source>
        <dbReference type="Proteomes" id="UP001283361"/>
    </source>
</evidence>
<gene>
    <name evidence="1" type="ORF">RRG08_048273</name>
</gene>
<protein>
    <submittedName>
        <fullName evidence="1">Uncharacterized protein</fullName>
    </submittedName>
</protein>